<feature type="region of interest" description="Disordered" evidence="2">
    <location>
        <begin position="1"/>
        <end position="29"/>
    </location>
</feature>
<dbReference type="Proteomes" id="UP001295423">
    <property type="component" value="Unassembled WGS sequence"/>
</dbReference>
<evidence type="ECO:0008006" key="5">
    <source>
        <dbReference type="Google" id="ProtNLM"/>
    </source>
</evidence>
<dbReference type="GO" id="GO:0005737">
    <property type="term" value="C:cytoplasm"/>
    <property type="evidence" value="ECO:0007669"/>
    <property type="project" value="TreeGrafter"/>
</dbReference>
<comment type="caution">
    <text evidence="3">The sequence shown here is derived from an EMBL/GenBank/DDBJ whole genome shotgun (WGS) entry which is preliminary data.</text>
</comment>
<accession>A0AAD2G740</accession>
<dbReference type="EMBL" id="CAKOGP040002202">
    <property type="protein sequence ID" value="CAJ1965257.1"/>
    <property type="molecule type" value="Genomic_DNA"/>
</dbReference>
<reference evidence="3" key="1">
    <citation type="submission" date="2023-08" db="EMBL/GenBank/DDBJ databases">
        <authorList>
            <person name="Audoor S."/>
            <person name="Bilcke G."/>
        </authorList>
    </citation>
    <scope>NUCLEOTIDE SEQUENCE</scope>
</reference>
<proteinExistence type="inferred from homology"/>
<evidence type="ECO:0000256" key="1">
    <source>
        <dbReference type="ARBA" id="ARBA00011047"/>
    </source>
</evidence>
<dbReference type="Pfam" id="PF07065">
    <property type="entry name" value="D123"/>
    <property type="match status" value="1"/>
</dbReference>
<gene>
    <name evidence="3" type="ORF">CYCCA115_LOCUS21026</name>
</gene>
<feature type="compositionally biased region" description="Acidic residues" evidence="2">
    <location>
        <begin position="118"/>
        <end position="144"/>
    </location>
</feature>
<evidence type="ECO:0000256" key="2">
    <source>
        <dbReference type="SAM" id="MobiDB-lite"/>
    </source>
</evidence>
<keyword evidence="4" id="KW-1185">Reference proteome</keyword>
<dbReference type="PANTHER" id="PTHR15323:SF6">
    <property type="entry name" value="CELL DIVISION CYCLE PROTEIN 123 HOMOLOG"/>
    <property type="match status" value="1"/>
</dbReference>
<dbReference type="PANTHER" id="PTHR15323">
    <property type="entry name" value="D123 PROTEIN"/>
    <property type="match status" value="1"/>
</dbReference>
<dbReference type="InterPro" id="IPR009772">
    <property type="entry name" value="CDC123"/>
</dbReference>
<dbReference type="AlphaFoldDB" id="A0AAD2G740"/>
<evidence type="ECO:0000313" key="3">
    <source>
        <dbReference type="EMBL" id="CAJ1965257.1"/>
    </source>
</evidence>
<comment type="similarity">
    <text evidence="1">Belongs to the CDC123 family.</text>
</comment>
<feature type="region of interest" description="Disordered" evidence="2">
    <location>
        <begin position="107"/>
        <end position="151"/>
    </location>
</feature>
<name>A0AAD2G740_9STRA</name>
<organism evidence="3 4">
    <name type="scientific">Cylindrotheca closterium</name>
    <dbReference type="NCBI Taxonomy" id="2856"/>
    <lineage>
        <taxon>Eukaryota</taxon>
        <taxon>Sar</taxon>
        <taxon>Stramenopiles</taxon>
        <taxon>Ochrophyta</taxon>
        <taxon>Bacillariophyta</taxon>
        <taxon>Bacillariophyceae</taxon>
        <taxon>Bacillariophycidae</taxon>
        <taxon>Bacillariales</taxon>
        <taxon>Bacillariaceae</taxon>
        <taxon>Cylindrotheca</taxon>
    </lineage>
</organism>
<protein>
    <recommendedName>
        <fullName evidence="5">Cell division cycle protein 123</fullName>
    </recommendedName>
</protein>
<evidence type="ECO:0000313" key="4">
    <source>
        <dbReference type="Proteomes" id="UP001295423"/>
    </source>
</evidence>
<sequence>MAEDEHNPVASMIDFTTNTEASPEETVPPLTGPFPLQTEVLACQMSSWYPTFSNLQHEETNESTSLTKKKRKNVTIATIILQGDSLPNDFQDYLTSDGVRLPLGATKLSSCAPNESKDNDDDGWSSDENDENSDGDDNNENDETDAPKQFHFPELNEQITAAVEDMGGAIIPKLNWSTPKDAGWVNGGSIKCQTPGDVYLLLKSSDFCLHDVLMQSLKECKDYCNDSTTDETTTTTQQLPPLQLSLRKWCTLYPSMEFRCFVRRHGLLAISQRNHTQHYPHLMQDWPQIQDVLVDFFYDYVRKQFADGTIENYVVDLYLDKKDRVWILDFNPWSQSTDSLLFEWSELLTMDDEEVDCDDDSGNDEELRLLPDFRIVETNQQVRQDPLASYRAPIDTIDLASMVGGDAKQFEEFMKQCQKPSEMQ</sequence>